<dbReference type="PANTHER" id="PTHR30026">
    <property type="entry name" value="OUTER MEMBRANE PROTEIN TOLC"/>
    <property type="match status" value="1"/>
</dbReference>
<keyword evidence="4" id="KW-0812">Transmembrane</keyword>
<comment type="function">
    <text evidence="7">CyaE is necessary for transport of calmodulin-sensitive adenylate cyclase-hemolysin (cyclolysin).</text>
</comment>
<dbReference type="GO" id="GO:1990281">
    <property type="term" value="C:efflux pump complex"/>
    <property type="evidence" value="ECO:0007669"/>
    <property type="project" value="TreeGrafter"/>
</dbReference>
<dbReference type="GO" id="GO:0015562">
    <property type="term" value="F:efflux transmembrane transporter activity"/>
    <property type="evidence" value="ECO:0007669"/>
    <property type="project" value="InterPro"/>
</dbReference>
<dbReference type="Proteomes" id="UP000502260">
    <property type="component" value="Chromosome"/>
</dbReference>
<evidence type="ECO:0000256" key="7">
    <source>
        <dbReference type="PIRNR" id="PIRNR001892"/>
    </source>
</evidence>
<dbReference type="InterPro" id="IPR051906">
    <property type="entry name" value="TolC-like"/>
</dbReference>
<reference evidence="9" key="1">
    <citation type="submission" date="2020-03" db="EMBL/GenBank/DDBJ databases">
        <title>Complete genome sequence of sulfur-oxidizing bacterium skT11.</title>
        <authorList>
            <person name="Kanda M."/>
            <person name="Kojima H."/>
            <person name="Fukui M."/>
        </authorList>
    </citation>
    <scope>NUCLEOTIDE SEQUENCE [LARGE SCALE GENOMIC DNA]</scope>
    <source>
        <strain evidence="9">skT11</strain>
    </source>
</reference>
<dbReference type="EMBL" id="AP022853">
    <property type="protein sequence ID" value="BCB25570.1"/>
    <property type="molecule type" value="Genomic_DNA"/>
</dbReference>
<evidence type="ECO:0000256" key="5">
    <source>
        <dbReference type="ARBA" id="ARBA00023136"/>
    </source>
</evidence>
<keyword evidence="2 7" id="KW-0813">Transport</keyword>
<dbReference type="Pfam" id="PF02321">
    <property type="entry name" value="OEP"/>
    <property type="match status" value="2"/>
</dbReference>
<keyword evidence="3" id="KW-1134">Transmembrane beta strand</keyword>
<evidence type="ECO:0000256" key="6">
    <source>
        <dbReference type="ARBA" id="ARBA00023237"/>
    </source>
</evidence>
<protein>
    <recommendedName>
        <fullName evidence="7">Protein CyaE</fullName>
    </recommendedName>
</protein>
<accession>A0A6F8V8C3</accession>
<evidence type="ECO:0000313" key="8">
    <source>
        <dbReference type="EMBL" id="BCB25570.1"/>
    </source>
</evidence>
<evidence type="ECO:0000256" key="1">
    <source>
        <dbReference type="ARBA" id="ARBA00007613"/>
    </source>
</evidence>
<dbReference type="InterPro" id="IPR028351">
    <property type="entry name" value="CyaE"/>
</dbReference>
<gene>
    <name evidence="8" type="ORF">SKTS_04560</name>
</gene>
<evidence type="ECO:0000313" key="9">
    <source>
        <dbReference type="Proteomes" id="UP000502260"/>
    </source>
</evidence>
<keyword evidence="9" id="KW-1185">Reference proteome</keyword>
<comment type="subcellular location">
    <subcellularLocation>
        <location evidence="7">Cell outer membrane</location>
        <topology evidence="7">Peripheral membrane protein</topology>
    </subcellularLocation>
</comment>
<proteinExistence type="inferred from homology"/>
<organism evidence="8 9">
    <name type="scientific">Sulfurimicrobium lacus</name>
    <dbReference type="NCBI Taxonomy" id="2715678"/>
    <lineage>
        <taxon>Bacteria</taxon>
        <taxon>Pseudomonadati</taxon>
        <taxon>Pseudomonadota</taxon>
        <taxon>Betaproteobacteria</taxon>
        <taxon>Nitrosomonadales</taxon>
        <taxon>Sulfuricellaceae</taxon>
        <taxon>Sulfurimicrobium</taxon>
    </lineage>
</organism>
<dbReference type="PANTHER" id="PTHR30026:SF21">
    <property type="entry name" value="SLR1270 PROTEIN"/>
    <property type="match status" value="1"/>
</dbReference>
<keyword evidence="7" id="KW-0204">Cytolysis</keyword>
<name>A0A6F8V8C3_9PROT</name>
<dbReference type="PIRSF" id="PIRSF001892">
    <property type="entry name" value="CyaE"/>
    <property type="match status" value="1"/>
</dbReference>
<keyword evidence="5 7" id="KW-0472">Membrane</keyword>
<dbReference type="AlphaFoldDB" id="A0A6F8V8C3"/>
<dbReference type="Gene3D" id="1.20.1600.10">
    <property type="entry name" value="Outer membrane efflux proteins (OEP)"/>
    <property type="match status" value="1"/>
</dbReference>
<evidence type="ECO:0000256" key="4">
    <source>
        <dbReference type="ARBA" id="ARBA00022692"/>
    </source>
</evidence>
<sequence length="457" mass="47979">MVFPAQAEQFDPFSTQGLVADSPASSVGRNILNSPCPDAHSYPAALSLTDVVERALCNNPQTREAWANARFQAAQVGVGQSAYLPGVSVAASASRNRNSGGTATPSYNQQNLNASLSYLLYDFGARDAALENARQVLAALNATQDATIQTVFLAGVQAYYQLFATRAAVNSALEAEKSALASLDAATARYEVGSGTPADKLQAQTAYSQAVLNRIQAEGDARNAQGVLANTMGADADRAFQIVPPSLQIPDAQFGRDIAKLIEQARRQRPDLAAAQAQVEAARANVEAARAAGMPTITLGASAGRSDTSISDPSNTSSVGVSINFPLFTGYNTTYRVRAAREQVDVRLAQRERTSQQIALDVWKAYQSVVTGNQAVKTSADLVASAAHSEQVALGRFKAGVGSILDLLTAQSALAGARLQNIQAVYNWHIAKASLAQSMGSLDFSALAASAPQQTNP</sequence>
<dbReference type="KEGG" id="slac:SKTS_04560"/>
<keyword evidence="6 7" id="KW-0998">Cell outer membrane</keyword>
<comment type="similarity">
    <text evidence="1 7">Belongs to the outer membrane factor (OMF) (TC 1.B.17) family.</text>
</comment>
<evidence type="ECO:0000256" key="2">
    <source>
        <dbReference type="ARBA" id="ARBA00022448"/>
    </source>
</evidence>
<dbReference type="GO" id="GO:0015288">
    <property type="term" value="F:porin activity"/>
    <property type="evidence" value="ECO:0007669"/>
    <property type="project" value="TreeGrafter"/>
</dbReference>
<dbReference type="InterPro" id="IPR003423">
    <property type="entry name" value="OMP_efflux"/>
</dbReference>
<dbReference type="GO" id="GO:0009279">
    <property type="term" value="C:cell outer membrane"/>
    <property type="evidence" value="ECO:0007669"/>
    <property type="project" value="UniProtKB-SubCell"/>
</dbReference>
<dbReference type="SUPFAM" id="SSF56954">
    <property type="entry name" value="Outer membrane efflux proteins (OEP)"/>
    <property type="match status" value="1"/>
</dbReference>
<keyword evidence="7" id="KW-0354">Hemolysis</keyword>
<evidence type="ECO:0000256" key="3">
    <source>
        <dbReference type="ARBA" id="ARBA00022452"/>
    </source>
</evidence>
<dbReference type="GO" id="GO:0031640">
    <property type="term" value="P:killing of cells of another organism"/>
    <property type="evidence" value="ECO:0007669"/>
    <property type="project" value="UniProtKB-KW"/>
</dbReference>